<evidence type="ECO:0000313" key="1">
    <source>
        <dbReference type="EMBL" id="EAY18044.1"/>
    </source>
</evidence>
<dbReference type="STRING" id="5722.A2DNP1"/>
<name>A2DNP1_TRIV3</name>
<gene>
    <name evidence="1" type="ORF">TVAG_113880</name>
</gene>
<dbReference type="Proteomes" id="UP000001542">
    <property type="component" value="Unassembled WGS sequence"/>
</dbReference>
<dbReference type="RefSeq" id="XP_001579030.1">
    <property type="nucleotide sequence ID" value="XM_001578980.1"/>
</dbReference>
<dbReference type="KEGG" id="tva:5463548"/>
<organism evidence="1 2">
    <name type="scientific">Trichomonas vaginalis (strain ATCC PRA-98 / G3)</name>
    <dbReference type="NCBI Taxonomy" id="412133"/>
    <lineage>
        <taxon>Eukaryota</taxon>
        <taxon>Metamonada</taxon>
        <taxon>Parabasalia</taxon>
        <taxon>Trichomonadida</taxon>
        <taxon>Trichomonadidae</taxon>
        <taxon>Trichomonas</taxon>
    </lineage>
</organism>
<evidence type="ECO:0000313" key="2">
    <source>
        <dbReference type="Proteomes" id="UP000001542"/>
    </source>
</evidence>
<dbReference type="EMBL" id="DS113223">
    <property type="protein sequence ID" value="EAY18044.1"/>
    <property type="molecule type" value="Genomic_DNA"/>
</dbReference>
<dbReference type="InParanoid" id="A2DNP1"/>
<dbReference type="eggNOG" id="KOG1235">
    <property type="taxonomic scope" value="Eukaryota"/>
</dbReference>
<reference evidence="1" key="1">
    <citation type="submission" date="2006-10" db="EMBL/GenBank/DDBJ databases">
        <authorList>
            <person name="Amadeo P."/>
            <person name="Zhao Q."/>
            <person name="Wortman J."/>
            <person name="Fraser-Liggett C."/>
            <person name="Carlton J."/>
        </authorList>
    </citation>
    <scope>NUCLEOTIDE SEQUENCE</scope>
    <source>
        <strain evidence="1">G3</strain>
    </source>
</reference>
<keyword evidence="2" id="KW-1185">Reference proteome</keyword>
<accession>A2DNP1</accession>
<sequence length="510" mass="58239">MSVSHSNTFTDLLKYIGIDYILHHEESRKILDDTTSDAFWAIGSNNTMLWLIQNQNSRWFVRQFASSIYHFGRLAINFGYSSTDMVISKIMHPILPKVPEFSSLASKQRFYKRMMLTLRLNGGVYAEFGQIIRNCVNALPETPYTSPYYKINQCYPVIKGKNTIQVFDEFIDNKPTSGYSLEELRNIFTRQTGYNLNEIVLKVEPEYKTCGPLIYHNAVLRTGQKVTITVLPPHIDRMRFLDLLPFKILRGFMMIVPFISREKSIYDTIMRRLDFNLIKEVNSRNLILNKLGIDTKSSDPAFIFPRARRAPISISVPAPLTNYCGRNVMITDRMPPPLESSIPSYVAVNIADFWANLLTKYNLSLPDISSRNVLAGYNGIALARYSSVTPVSKEDIHYLIKLHHSIVYQNRDAALKLAPKLGLSPNAVERSIQLNTIDPLVLKQLMKNHSQTLLSVGESFVNILNLKNETGRKSIMMPVIAGYAAKMASPNYSTSNFPYNIISWARYFRV</sequence>
<dbReference type="VEuPathDB" id="TrichDB:TVAGG3_0608050"/>
<dbReference type="AlphaFoldDB" id="A2DNP1"/>
<proteinExistence type="predicted"/>
<dbReference type="VEuPathDB" id="TrichDB:TVAG_113880"/>
<reference evidence="1" key="2">
    <citation type="journal article" date="2007" name="Science">
        <title>Draft genome sequence of the sexually transmitted pathogen Trichomonas vaginalis.</title>
        <authorList>
            <person name="Carlton J.M."/>
            <person name="Hirt R.P."/>
            <person name="Silva J.C."/>
            <person name="Delcher A.L."/>
            <person name="Schatz M."/>
            <person name="Zhao Q."/>
            <person name="Wortman J.R."/>
            <person name="Bidwell S.L."/>
            <person name="Alsmark U.C.M."/>
            <person name="Besteiro S."/>
            <person name="Sicheritz-Ponten T."/>
            <person name="Noel C.J."/>
            <person name="Dacks J.B."/>
            <person name="Foster P.G."/>
            <person name="Simillion C."/>
            <person name="Van de Peer Y."/>
            <person name="Miranda-Saavedra D."/>
            <person name="Barton G.J."/>
            <person name="Westrop G.D."/>
            <person name="Mueller S."/>
            <person name="Dessi D."/>
            <person name="Fiori P.L."/>
            <person name="Ren Q."/>
            <person name="Paulsen I."/>
            <person name="Zhang H."/>
            <person name="Bastida-Corcuera F.D."/>
            <person name="Simoes-Barbosa A."/>
            <person name="Brown M.T."/>
            <person name="Hayes R.D."/>
            <person name="Mukherjee M."/>
            <person name="Okumura C.Y."/>
            <person name="Schneider R."/>
            <person name="Smith A.J."/>
            <person name="Vanacova S."/>
            <person name="Villalvazo M."/>
            <person name="Haas B.J."/>
            <person name="Pertea M."/>
            <person name="Feldblyum T.V."/>
            <person name="Utterback T.R."/>
            <person name="Shu C.L."/>
            <person name="Osoegawa K."/>
            <person name="de Jong P.J."/>
            <person name="Hrdy I."/>
            <person name="Horvathova L."/>
            <person name="Zubacova Z."/>
            <person name="Dolezal P."/>
            <person name="Malik S.B."/>
            <person name="Logsdon J.M. Jr."/>
            <person name="Henze K."/>
            <person name="Gupta A."/>
            <person name="Wang C.C."/>
            <person name="Dunne R.L."/>
            <person name="Upcroft J.A."/>
            <person name="Upcroft P."/>
            <person name="White O."/>
            <person name="Salzberg S.L."/>
            <person name="Tang P."/>
            <person name="Chiu C.-H."/>
            <person name="Lee Y.-S."/>
            <person name="Embley T.M."/>
            <person name="Coombs G.H."/>
            <person name="Mottram J.C."/>
            <person name="Tachezy J."/>
            <person name="Fraser-Liggett C.M."/>
            <person name="Johnson P.J."/>
        </authorList>
    </citation>
    <scope>NUCLEOTIDE SEQUENCE [LARGE SCALE GENOMIC DNA]</scope>
    <source>
        <strain evidence="1">G3</strain>
    </source>
</reference>
<dbReference type="OrthoDB" id="10266891at2759"/>
<protein>
    <submittedName>
        <fullName evidence="1">Uncharacterized protein</fullName>
    </submittedName>
</protein>